<sequence>MRRSAQHAAKRAPGTFQDPGRLDLTREVARGAGHIAYGHGAHPFIGAALANLQTEVILEQLLPLRGEGLTLAVDRDAVERVGFAGEGDVSRRPAGPVLRLNGASRTRQGAVKVA</sequence>
<evidence type="ECO:0008006" key="3">
    <source>
        <dbReference type="Google" id="ProtNLM"/>
    </source>
</evidence>
<accession>A0AB39RIZ2</accession>
<dbReference type="AlphaFoldDB" id="A0AB39RIZ2"/>
<dbReference type="InterPro" id="IPR036396">
    <property type="entry name" value="Cyt_P450_sf"/>
</dbReference>
<feature type="compositionally biased region" description="Basic residues" evidence="1">
    <location>
        <begin position="1"/>
        <end position="10"/>
    </location>
</feature>
<evidence type="ECO:0000256" key="1">
    <source>
        <dbReference type="SAM" id="MobiDB-lite"/>
    </source>
</evidence>
<name>A0AB39RIZ2_9ACTN</name>
<dbReference type="EMBL" id="CP163443">
    <property type="protein sequence ID" value="XDQ55157.1"/>
    <property type="molecule type" value="Genomic_DNA"/>
</dbReference>
<dbReference type="Gene3D" id="1.10.630.10">
    <property type="entry name" value="Cytochrome P450"/>
    <property type="match status" value="1"/>
</dbReference>
<feature type="region of interest" description="Disordered" evidence="1">
    <location>
        <begin position="86"/>
        <end position="114"/>
    </location>
</feature>
<gene>
    <name evidence="2" type="ORF">AB5J53_27610</name>
</gene>
<dbReference type="GO" id="GO:0004497">
    <property type="term" value="F:monooxygenase activity"/>
    <property type="evidence" value="ECO:0007669"/>
    <property type="project" value="InterPro"/>
</dbReference>
<organism evidence="2">
    <name type="scientific">Streptomyces sp. R41</name>
    <dbReference type="NCBI Taxonomy" id="3238632"/>
    <lineage>
        <taxon>Bacteria</taxon>
        <taxon>Bacillati</taxon>
        <taxon>Actinomycetota</taxon>
        <taxon>Actinomycetes</taxon>
        <taxon>Kitasatosporales</taxon>
        <taxon>Streptomycetaceae</taxon>
        <taxon>Streptomyces</taxon>
    </lineage>
</organism>
<dbReference type="GO" id="GO:0016705">
    <property type="term" value="F:oxidoreductase activity, acting on paired donors, with incorporation or reduction of molecular oxygen"/>
    <property type="evidence" value="ECO:0007669"/>
    <property type="project" value="InterPro"/>
</dbReference>
<dbReference type="SUPFAM" id="SSF48264">
    <property type="entry name" value="Cytochrome P450"/>
    <property type="match status" value="1"/>
</dbReference>
<feature type="region of interest" description="Disordered" evidence="1">
    <location>
        <begin position="1"/>
        <end position="22"/>
    </location>
</feature>
<evidence type="ECO:0000313" key="2">
    <source>
        <dbReference type="EMBL" id="XDQ55157.1"/>
    </source>
</evidence>
<dbReference type="RefSeq" id="WP_369248342.1">
    <property type="nucleotide sequence ID" value="NZ_CP163443.1"/>
</dbReference>
<proteinExistence type="predicted"/>
<reference evidence="2" key="1">
    <citation type="submission" date="2024-07" db="EMBL/GenBank/DDBJ databases">
        <authorList>
            <person name="Yu S.T."/>
        </authorList>
    </citation>
    <scope>NUCLEOTIDE SEQUENCE</scope>
    <source>
        <strain evidence="2">R41</strain>
    </source>
</reference>
<dbReference type="GO" id="GO:0005506">
    <property type="term" value="F:iron ion binding"/>
    <property type="evidence" value="ECO:0007669"/>
    <property type="project" value="InterPro"/>
</dbReference>
<dbReference type="GO" id="GO:0020037">
    <property type="term" value="F:heme binding"/>
    <property type="evidence" value="ECO:0007669"/>
    <property type="project" value="InterPro"/>
</dbReference>
<protein>
    <recommendedName>
        <fullName evidence="3">Cytochrome</fullName>
    </recommendedName>
</protein>